<feature type="compositionally biased region" description="Basic residues" evidence="1">
    <location>
        <begin position="198"/>
        <end position="207"/>
    </location>
</feature>
<feature type="compositionally biased region" description="Basic and acidic residues" evidence="1">
    <location>
        <begin position="384"/>
        <end position="396"/>
    </location>
</feature>
<feature type="transmembrane region" description="Helical" evidence="2">
    <location>
        <begin position="588"/>
        <end position="611"/>
    </location>
</feature>
<dbReference type="Proteomes" id="UP000295258">
    <property type="component" value="Unassembled WGS sequence"/>
</dbReference>
<evidence type="ECO:0000256" key="2">
    <source>
        <dbReference type="SAM" id="Phobius"/>
    </source>
</evidence>
<organism evidence="3 4">
    <name type="scientific">Nonomuraea deserti</name>
    <dbReference type="NCBI Taxonomy" id="1848322"/>
    <lineage>
        <taxon>Bacteria</taxon>
        <taxon>Bacillati</taxon>
        <taxon>Actinomycetota</taxon>
        <taxon>Actinomycetes</taxon>
        <taxon>Streptosporangiales</taxon>
        <taxon>Streptosporangiaceae</taxon>
        <taxon>Nonomuraea</taxon>
    </lineage>
</organism>
<name>A0A4R4W2Z4_9ACTN</name>
<feature type="compositionally biased region" description="Low complexity" evidence="1">
    <location>
        <begin position="573"/>
        <end position="583"/>
    </location>
</feature>
<proteinExistence type="predicted"/>
<feature type="region of interest" description="Disordered" evidence="1">
    <location>
        <begin position="150"/>
        <end position="247"/>
    </location>
</feature>
<protein>
    <submittedName>
        <fullName evidence="3">PrsW family intramembrane metalloprotease</fullName>
    </submittedName>
</protein>
<feature type="transmembrane region" description="Helical" evidence="2">
    <location>
        <begin position="483"/>
        <end position="505"/>
    </location>
</feature>
<reference evidence="3 4" key="1">
    <citation type="submission" date="2019-03" db="EMBL/GenBank/DDBJ databases">
        <title>Draft genome sequences of novel Actinobacteria.</title>
        <authorList>
            <person name="Sahin N."/>
            <person name="Ay H."/>
            <person name="Saygin H."/>
        </authorList>
    </citation>
    <scope>NUCLEOTIDE SEQUENCE [LARGE SCALE GENOMIC DNA]</scope>
    <source>
        <strain evidence="3 4">KC310</strain>
    </source>
</reference>
<keyword evidence="3" id="KW-0378">Hydrolase</keyword>
<gene>
    <name evidence="3" type="ORF">E1292_00870</name>
</gene>
<feature type="transmembrane region" description="Helical" evidence="2">
    <location>
        <begin position="631"/>
        <end position="651"/>
    </location>
</feature>
<keyword evidence="3" id="KW-0482">Metalloprotease</keyword>
<feature type="transmembrane region" description="Helical" evidence="2">
    <location>
        <begin position="663"/>
        <end position="688"/>
    </location>
</feature>
<feature type="compositionally biased region" description="Low complexity" evidence="1">
    <location>
        <begin position="234"/>
        <end position="247"/>
    </location>
</feature>
<keyword evidence="2" id="KW-1133">Transmembrane helix</keyword>
<evidence type="ECO:0000313" key="4">
    <source>
        <dbReference type="Proteomes" id="UP000295258"/>
    </source>
</evidence>
<sequence length="748" mass="81241">MAAARSRRRRPRPRQPRRGRRAGPARRAAPQDPPGTARRRDVRRGDLRHRHAGQARLPRMGRRGADRRTGQARPAHAPRGPARLVPQAVGGGEAGTAGRAHVLRVPAAGVRGPSRRRAVLPDHAVPRMGLRHPGLRRDRRLGRRLSGIRRPRARPGQTLPAQLAQRAAGMAGGRWRRPRHHAAGRRPGAAAVVQPRGVRARRRRRRDRGLLRRPPGHDRRGRIGDPGLLERGRPVPGARAARGPAAGAALGDQGAAAARHGAGARRARVAAARRPAGALDGRVLVLLRARTARHRAPPGRAVPLRAGARRGRGGGQAGTGQDAVRPARAHHPRPARPAARPRRLRSRGGHRGDHRRPVGAREHARVLPALAPVLSRRAVPRGRRAQEVRQDRDRGFGLRARRPRRRGRVRRAPRRRRARAMRPWLRIFVTGFVLWLATVVVTAWTRNSNLVPTVVLFGSFLVPVTFVVWAYGRGRSPRVTVELLFTAFVVGGVLGVLGASLLESWLVRPSILMFVLVGLIEEGVKLAALIFIARPLRAREGAPVSGLRREGAQRPDDEGRHPTHATGPRSAGSPSTSPSTSPSIQDGLVLGATVGFGFAAFESAGYAFNALFTSEGLSLVQLVETEVLRGILTPVGHGLWTAIAGGVLFAAGGRLTAPVWLTYLGVSLVHALWDSMTAIAIAITLVLTGQPWQFQLLRIGRVPNVTDWQVHVYTLLNWGGLIVISLVALAWLERIVASARRQPKISSQ</sequence>
<feature type="region of interest" description="Disordered" evidence="1">
    <location>
        <begin position="378"/>
        <end position="414"/>
    </location>
</feature>
<feature type="compositionally biased region" description="Basic and acidic residues" evidence="1">
    <location>
        <begin position="547"/>
        <end position="561"/>
    </location>
</feature>
<feature type="transmembrane region" description="Helical" evidence="2">
    <location>
        <begin position="708"/>
        <end position="732"/>
    </location>
</feature>
<dbReference type="EMBL" id="SMKO01000001">
    <property type="protein sequence ID" value="TDD12872.1"/>
    <property type="molecule type" value="Genomic_DNA"/>
</dbReference>
<evidence type="ECO:0000256" key="1">
    <source>
        <dbReference type="SAM" id="MobiDB-lite"/>
    </source>
</evidence>
<keyword evidence="2" id="KW-0812">Transmembrane</keyword>
<feature type="transmembrane region" description="Helical" evidence="2">
    <location>
        <begin position="511"/>
        <end position="533"/>
    </location>
</feature>
<feature type="compositionally biased region" description="Low complexity" evidence="1">
    <location>
        <begin position="72"/>
        <end position="83"/>
    </location>
</feature>
<feature type="compositionally biased region" description="Low complexity" evidence="1">
    <location>
        <begin position="185"/>
        <end position="197"/>
    </location>
</feature>
<keyword evidence="2" id="KW-0472">Membrane</keyword>
<feature type="compositionally biased region" description="Basic residues" evidence="1">
    <location>
        <begin position="1"/>
        <end position="24"/>
    </location>
</feature>
<feature type="compositionally biased region" description="Basic residues" evidence="1">
    <location>
        <begin position="399"/>
        <end position="414"/>
    </location>
</feature>
<feature type="compositionally biased region" description="Basic residues" evidence="1">
    <location>
        <begin position="327"/>
        <end position="354"/>
    </location>
</feature>
<dbReference type="GO" id="GO:0008237">
    <property type="term" value="F:metallopeptidase activity"/>
    <property type="evidence" value="ECO:0007669"/>
    <property type="project" value="UniProtKB-KW"/>
</dbReference>
<evidence type="ECO:0000313" key="3">
    <source>
        <dbReference type="EMBL" id="TDD12872.1"/>
    </source>
</evidence>
<dbReference type="Pfam" id="PF13367">
    <property type="entry name" value="PrsW-protease"/>
    <property type="match status" value="1"/>
</dbReference>
<feature type="transmembrane region" description="Helical" evidence="2">
    <location>
        <begin position="450"/>
        <end position="471"/>
    </location>
</feature>
<feature type="compositionally biased region" description="Basic residues" evidence="1">
    <location>
        <begin position="174"/>
        <end position="184"/>
    </location>
</feature>
<feature type="region of interest" description="Disordered" evidence="1">
    <location>
        <begin position="294"/>
        <end position="362"/>
    </location>
</feature>
<comment type="caution">
    <text evidence="3">The sequence shown here is derived from an EMBL/GenBank/DDBJ whole genome shotgun (WGS) entry which is preliminary data.</text>
</comment>
<feature type="region of interest" description="Disordered" evidence="1">
    <location>
        <begin position="544"/>
        <end position="583"/>
    </location>
</feature>
<feature type="region of interest" description="Disordered" evidence="1">
    <location>
        <begin position="1"/>
        <end position="86"/>
    </location>
</feature>
<feature type="compositionally biased region" description="Basic and acidic residues" evidence="1">
    <location>
        <begin position="215"/>
        <end position="233"/>
    </location>
</feature>
<keyword evidence="4" id="KW-1185">Reference proteome</keyword>
<feature type="compositionally biased region" description="Basic residues" evidence="1">
    <location>
        <begin position="40"/>
        <end position="53"/>
    </location>
</feature>
<dbReference type="PANTHER" id="PTHR36844:SF1">
    <property type="entry name" value="PROTEASE PRSW"/>
    <property type="match status" value="1"/>
</dbReference>
<dbReference type="InterPro" id="IPR026898">
    <property type="entry name" value="PrsW"/>
</dbReference>
<dbReference type="AlphaFoldDB" id="A0A4R4W2Z4"/>
<keyword evidence="3" id="KW-0645">Protease</keyword>
<dbReference type="GO" id="GO:0006508">
    <property type="term" value="P:proteolysis"/>
    <property type="evidence" value="ECO:0007669"/>
    <property type="project" value="UniProtKB-KW"/>
</dbReference>
<dbReference type="PANTHER" id="PTHR36844">
    <property type="entry name" value="PROTEASE PRSW"/>
    <property type="match status" value="1"/>
</dbReference>
<feature type="transmembrane region" description="Helical" evidence="2">
    <location>
        <begin position="424"/>
        <end position="444"/>
    </location>
</feature>
<accession>A0A4R4W2Z4</accession>